<dbReference type="InterPro" id="IPR008271">
    <property type="entry name" value="Ser/Thr_kinase_AS"/>
</dbReference>
<feature type="compositionally biased region" description="Basic and acidic residues" evidence="6">
    <location>
        <begin position="195"/>
        <end position="206"/>
    </location>
</feature>
<feature type="region of interest" description="Disordered" evidence="6">
    <location>
        <begin position="1"/>
        <end position="29"/>
    </location>
</feature>
<dbReference type="InterPro" id="IPR011009">
    <property type="entry name" value="Kinase-like_dom_sf"/>
</dbReference>
<dbReference type="CDD" id="cd14014">
    <property type="entry name" value="STKc_PknB_like"/>
    <property type="match status" value="1"/>
</dbReference>
<dbReference type="PANTHER" id="PTHR43289">
    <property type="entry name" value="MITOGEN-ACTIVATED PROTEIN KINASE KINASE KINASE 20-RELATED"/>
    <property type="match status" value="1"/>
</dbReference>
<evidence type="ECO:0000259" key="7">
    <source>
        <dbReference type="PROSITE" id="PS50011"/>
    </source>
</evidence>
<dbReference type="PANTHER" id="PTHR43289:SF6">
    <property type="entry name" value="SERINE_THREONINE-PROTEIN KINASE NEKL-3"/>
    <property type="match status" value="1"/>
</dbReference>
<evidence type="ECO:0000256" key="3">
    <source>
        <dbReference type="ARBA" id="ARBA00022777"/>
    </source>
</evidence>
<sequence>MDSEELRWTEPNEKEPESGTLVGGQISPGEADFEPGAKLGRYVVLAHMGSGGMGVVYGAYDPHLDRRIALKLMHQRGDDPAQAERASQRMLAEAKAMAQLNHPNVISVHDVGTIDGRVFIAMEFVEGVPLSEWMRVPGRTWQELLGAFTKAGRGLEAAHAAGLVHRDFKPDNVLVGADGRVRVLDFGLARRIDGSRDPSERREREAGTPAYMSPEQHLGKPLDHRADQFSFCVALYEALYSEMPFAAKTRLELALAVTDGRVGPAPKRASVPNWLRWALLRGLDPDPDGRWENMGQLLAELGRDPSHKLRTIVQWSVASVAVVALMITGVVLANAGRTDPVEPASRCTSGADEIAKVWNEERVNGVRAAFAKVDAAWAQEIGPEVEAKLGAWAHDWAAMHRESCEATDNGSQSPWMLDRRSVCLNRKRAEFDELVDVISGTKAETLARAREAVVELPSLSSCEAAAIELDGPWPEGETATGSEDEQAVLQLLDRDLYRAHSLEMTGAFDEALRLAKTCVDKARELEDQTRLATALLTQAQIAMATGGHEAAAPLLEEAEFAAERAGADRLRGGILIALARVDAKARDGRSASRHIREARAVLDRVHGTAIEYAELDGVEALASVADGQLDRAEQQIRAAIESISAAEAEPDALPPIELAQLHATLGVILRDLGRYAEARSALEHAQQLWIGRYGEQHPKVAAVRFELATIDDRQGRHADAVAGYEAALVVLEQVFGSGSLDVGYASAALAVSLGELGRYEESLRQHQRARAIFRAQGDRAMVNLAKTLDAEGVVYLRREQHDEAVKLHEQALKILERARGTRGFDVADLAPTQVRLGEALIALERFEAARKPLDDALELLVSTQPAPRLEREREQLAAARLLAAKAWASGDAANVERARELASAARADYVELQRADSVAEIDTWLGSEALGSGGG</sequence>
<evidence type="ECO:0000313" key="8">
    <source>
        <dbReference type="EMBL" id="KIG18817.1"/>
    </source>
</evidence>
<dbReference type="GO" id="GO:0005524">
    <property type="term" value="F:ATP binding"/>
    <property type="evidence" value="ECO:0007669"/>
    <property type="project" value="UniProtKB-KW"/>
</dbReference>
<dbReference type="InterPro" id="IPR000719">
    <property type="entry name" value="Prot_kinase_dom"/>
</dbReference>
<dbReference type="EMBL" id="JMCC02000008">
    <property type="protein sequence ID" value="KIG18817.1"/>
    <property type="molecule type" value="Genomic_DNA"/>
</dbReference>
<dbReference type="PROSITE" id="PS50011">
    <property type="entry name" value="PROTEIN_KINASE_DOM"/>
    <property type="match status" value="1"/>
</dbReference>
<dbReference type="InterPro" id="IPR019734">
    <property type="entry name" value="TPR_rpt"/>
</dbReference>
<evidence type="ECO:0000256" key="5">
    <source>
        <dbReference type="PROSITE-ProRule" id="PRU00339"/>
    </source>
</evidence>
<dbReference type="RefSeq" id="WP_052546589.1">
    <property type="nucleotide sequence ID" value="NZ_JMCC02000008.1"/>
</dbReference>
<keyword evidence="4" id="KW-0067">ATP-binding</keyword>
<organism evidence="8 9">
    <name type="scientific">Enhygromyxa salina</name>
    <dbReference type="NCBI Taxonomy" id="215803"/>
    <lineage>
        <taxon>Bacteria</taxon>
        <taxon>Pseudomonadati</taxon>
        <taxon>Myxococcota</taxon>
        <taxon>Polyangia</taxon>
        <taxon>Nannocystales</taxon>
        <taxon>Nannocystaceae</taxon>
        <taxon>Enhygromyxa</taxon>
    </lineage>
</organism>
<feature type="region of interest" description="Disordered" evidence="6">
    <location>
        <begin position="195"/>
        <end position="217"/>
    </location>
</feature>
<dbReference type="Gene3D" id="3.30.200.20">
    <property type="entry name" value="Phosphorylase Kinase, domain 1"/>
    <property type="match status" value="1"/>
</dbReference>
<reference evidence="8 9" key="1">
    <citation type="submission" date="2014-12" db="EMBL/GenBank/DDBJ databases">
        <title>Genome assembly of Enhygromyxa salina DSM 15201.</title>
        <authorList>
            <person name="Sharma G."/>
            <person name="Subramanian S."/>
        </authorList>
    </citation>
    <scope>NUCLEOTIDE SEQUENCE [LARGE SCALE GENOMIC DNA]</scope>
    <source>
        <strain evidence="8 9">DSM 15201</strain>
    </source>
</reference>
<proteinExistence type="predicted"/>
<dbReference type="PROSITE" id="PS50005">
    <property type="entry name" value="TPR"/>
    <property type="match status" value="1"/>
</dbReference>
<dbReference type="InterPro" id="IPR011990">
    <property type="entry name" value="TPR-like_helical_dom_sf"/>
</dbReference>
<dbReference type="SUPFAM" id="SSF48452">
    <property type="entry name" value="TPR-like"/>
    <property type="match status" value="2"/>
</dbReference>
<dbReference type="GO" id="GO:0004674">
    <property type="term" value="F:protein serine/threonine kinase activity"/>
    <property type="evidence" value="ECO:0007669"/>
    <property type="project" value="TreeGrafter"/>
</dbReference>
<dbReference type="AlphaFoldDB" id="A0A0C2DGM7"/>
<accession>A0A0C2DGM7</accession>
<dbReference type="SUPFAM" id="SSF56112">
    <property type="entry name" value="Protein kinase-like (PK-like)"/>
    <property type="match status" value="1"/>
</dbReference>
<dbReference type="Gene3D" id="1.25.40.10">
    <property type="entry name" value="Tetratricopeptide repeat domain"/>
    <property type="match status" value="2"/>
</dbReference>
<dbReference type="Pfam" id="PF13424">
    <property type="entry name" value="TPR_12"/>
    <property type="match status" value="2"/>
</dbReference>
<evidence type="ECO:0000256" key="4">
    <source>
        <dbReference type="ARBA" id="ARBA00022840"/>
    </source>
</evidence>
<gene>
    <name evidence="8" type="ORF">DB30_07153</name>
</gene>
<keyword evidence="1" id="KW-0808">Transferase</keyword>
<evidence type="ECO:0000256" key="6">
    <source>
        <dbReference type="SAM" id="MobiDB-lite"/>
    </source>
</evidence>
<keyword evidence="5" id="KW-0802">TPR repeat</keyword>
<dbReference type="SMART" id="SM00028">
    <property type="entry name" value="TPR"/>
    <property type="match status" value="5"/>
</dbReference>
<dbReference type="PROSITE" id="PS00108">
    <property type="entry name" value="PROTEIN_KINASE_ST"/>
    <property type="match status" value="1"/>
</dbReference>
<protein>
    <submittedName>
        <fullName evidence="8">High-affnity carbon uptake protein Hat/HatR</fullName>
    </submittedName>
</protein>
<keyword evidence="3" id="KW-0418">Kinase</keyword>
<comment type="caution">
    <text evidence="8">The sequence shown here is derived from an EMBL/GenBank/DDBJ whole genome shotgun (WGS) entry which is preliminary data.</text>
</comment>
<feature type="repeat" description="TPR" evidence="5">
    <location>
        <begin position="785"/>
        <end position="818"/>
    </location>
</feature>
<dbReference type="Proteomes" id="UP000031599">
    <property type="component" value="Unassembled WGS sequence"/>
</dbReference>
<evidence type="ECO:0000313" key="9">
    <source>
        <dbReference type="Proteomes" id="UP000031599"/>
    </source>
</evidence>
<evidence type="ECO:0000256" key="2">
    <source>
        <dbReference type="ARBA" id="ARBA00022741"/>
    </source>
</evidence>
<dbReference type="Gene3D" id="1.10.510.10">
    <property type="entry name" value="Transferase(Phosphotransferase) domain 1"/>
    <property type="match status" value="1"/>
</dbReference>
<feature type="compositionally biased region" description="Basic and acidic residues" evidence="6">
    <location>
        <begin position="1"/>
        <end position="17"/>
    </location>
</feature>
<feature type="domain" description="Protein kinase" evidence="7">
    <location>
        <begin position="42"/>
        <end position="310"/>
    </location>
</feature>
<dbReference type="Pfam" id="PF00069">
    <property type="entry name" value="Pkinase"/>
    <property type="match status" value="1"/>
</dbReference>
<keyword evidence="2" id="KW-0547">Nucleotide-binding</keyword>
<evidence type="ECO:0000256" key="1">
    <source>
        <dbReference type="ARBA" id="ARBA00022679"/>
    </source>
</evidence>
<name>A0A0C2DGM7_9BACT</name>